<protein>
    <submittedName>
        <fullName evidence="2">Uncharacterized protein</fullName>
    </submittedName>
</protein>
<name>A0A8S5PJT2_9CAUD</name>
<sequence length="160" mass="18873">MQEIQNLAQIDYVLVILGLFAILFAAKEVIEIFGYFKKKLRLKTGIDEDKETVESRIKTLEKHDNWQYQEIQKISKGIDDIKDNLVQKEISDIRWELLNFCSALTSGQDYNREAFEHIFRTYEQYEKILADNHMSNGYIVESMKAVREIYHKKLVGGDFK</sequence>
<accession>A0A8S5PJT2</accession>
<keyword evidence="1" id="KW-1133">Transmembrane helix</keyword>
<evidence type="ECO:0000313" key="2">
    <source>
        <dbReference type="EMBL" id="DAE07455.1"/>
    </source>
</evidence>
<dbReference type="EMBL" id="BK015450">
    <property type="protein sequence ID" value="DAE07455.1"/>
    <property type="molecule type" value="Genomic_DNA"/>
</dbReference>
<keyword evidence="1" id="KW-0812">Transmembrane</keyword>
<organism evidence="2">
    <name type="scientific">Siphoviridae sp. ctRcp9</name>
    <dbReference type="NCBI Taxonomy" id="2825504"/>
    <lineage>
        <taxon>Viruses</taxon>
        <taxon>Duplodnaviria</taxon>
        <taxon>Heunggongvirae</taxon>
        <taxon>Uroviricota</taxon>
        <taxon>Caudoviricetes</taxon>
    </lineage>
</organism>
<reference evidence="2" key="1">
    <citation type="journal article" date="2021" name="Proc. Natl. Acad. Sci. U.S.A.">
        <title>A Catalog of Tens of Thousands of Viruses from Human Metagenomes Reveals Hidden Associations with Chronic Diseases.</title>
        <authorList>
            <person name="Tisza M.J."/>
            <person name="Buck C.B."/>
        </authorList>
    </citation>
    <scope>NUCLEOTIDE SEQUENCE</scope>
    <source>
        <strain evidence="2">CtRcp9</strain>
    </source>
</reference>
<evidence type="ECO:0000256" key="1">
    <source>
        <dbReference type="SAM" id="Phobius"/>
    </source>
</evidence>
<proteinExistence type="predicted"/>
<keyword evidence="1" id="KW-0472">Membrane</keyword>
<feature type="transmembrane region" description="Helical" evidence="1">
    <location>
        <begin position="12"/>
        <end position="36"/>
    </location>
</feature>